<dbReference type="EMBL" id="POUA01000064">
    <property type="protein sequence ID" value="PZG49859.1"/>
    <property type="molecule type" value="Genomic_DNA"/>
</dbReference>
<evidence type="ECO:0000313" key="2">
    <source>
        <dbReference type="Proteomes" id="UP000248544"/>
    </source>
</evidence>
<organism evidence="1 2">
    <name type="scientific">Spongiactinospora gelatinilytica</name>
    <dbReference type="NCBI Taxonomy" id="2666298"/>
    <lineage>
        <taxon>Bacteria</taxon>
        <taxon>Bacillati</taxon>
        <taxon>Actinomycetota</taxon>
        <taxon>Actinomycetes</taxon>
        <taxon>Streptosporangiales</taxon>
        <taxon>Streptosporangiaceae</taxon>
        <taxon>Spongiactinospora</taxon>
    </lineage>
</organism>
<reference evidence="1 2" key="1">
    <citation type="submission" date="2018-01" db="EMBL/GenBank/DDBJ databases">
        <title>Draft genome sequence of Sphaerisporangium sp. 7K107.</title>
        <authorList>
            <person name="Sahin N."/>
            <person name="Saygin H."/>
            <person name="Ay H."/>
        </authorList>
    </citation>
    <scope>NUCLEOTIDE SEQUENCE [LARGE SCALE GENOMIC DNA]</scope>
    <source>
        <strain evidence="1 2">7K107</strain>
    </source>
</reference>
<dbReference type="Proteomes" id="UP000248544">
    <property type="component" value="Unassembled WGS sequence"/>
</dbReference>
<evidence type="ECO:0000313" key="1">
    <source>
        <dbReference type="EMBL" id="PZG49859.1"/>
    </source>
</evidence>
<accession>A0A2W2H4S9</accession>
<keyword evidence="2" id="KW-1185">Reference proteome</keyword>
<comment type="caution">
    <text evidence="1">The sequence shown here is derived from an EMBL/GenBank/DDBJ whole genome shotgun (WGS) entry which is preliminary data.</text>
</comment>
<dbReference type="AlphaFoldDB" id="A0A2W2H4S9"/>
<dbReference type="RefSeq" id="WP_111167091.1">
    <property type="nucleotide sequence ID" value="NZ_POUA01000064.1"/>
</dbReference>
<proteinExistence type="predicted"/>
<gene>
    <name evidence="1" type="ORF">C1I98_11120</name>
</gene>
<protein>
    <submittedName>
        <fullName evidence="1">Uncharacterized protein</fullName>
    </submittedName>
</protein>
<sequence>MLRYLFAAVGVFLAVCVGLLLLGVATLPFRTAAGVAERVGDPDAVLYTYEHFFDLCGDVRTADRQIADKEVEIAAYERRKPDGEPGDRFQAAPKGERLATELAGLREHRADLAETYNADSAKASRNVFKPGTLPKRIGDTTPICN</sequence>
<name>A0A2W2H4S9_9ACTN</name>